<gene>
    <name evidence="5" type="ORF">N865_20875</name>
</gene>
<evidence type="ECO:0000259" key="4">
    <source>
        <dbReference type="PROSITE" id="PS51819"/>
    </source>
</evidence>
<sequence length="120" mass="13487">MTDRATPNLPARDFVSTRAFYAQVGFTEDYRDDGWMILRRGGVFLEFFPFPDLDPSTSSFGCCLRLDDVDDFYAVCRAAGLPETTRGWPRIHPPRRESSGLRIGALIDPDGSLLRLVQNG</sequence>
<feature type="domain" description="VOC" evidence="4">
    <location>
        <begin position="1"/>
        <end position="119"/>
    </location>
</feature>
<evidence type="ECO:0000256" key="3">
    <source>
        <dbReference type="ARBA" id="ARBA00023251"/>
    </source>
</evidence>
<dbReference type="RefSeq" id="WP_034810015.1">
    <property type="nucleotide sequence ID" value="NZ_AWSA01000073.1"/>
</dbReference>
<dbReference type="Proteomes" id="UP000019489">
    <property type="component" value="Unassembled WGS sequence"/>
</dbReference>
<keyword evidence="6" id="KW-1185">Reference proteome</keyword>
<evidence type="ECO:0000313" key="5">
    <source>
        <dbReference type="EMBL" id="EWS99764.1"/>
    </source>
</evidence>
<name>W9G1E0_9MICO</name>
<dbReference type="STRING" id="1386089.N865_20875"/>
<reference evidence="5 6" key="1">
    <citation type="submission" date="2013-08" db="EMBL/GenBank/DDBJ databases">
        <title>Intrasporangium oryzae NRRL B-24470.</title>
        <authorList>
            <person name="Liu H."/>
            <person name="Wang G."/>
        </authorList>
    </citation>
    <scope>NUCLEOTIDE SEQUENCE [LARGE SCALE GENOMIC DNA]</scope>
    <source>
        <strain evidence="5 6">NRRL B-24470</strain>
    </source>
</reference>
<organism evidence="5 6">
    <name type="scientific">Intrasporangium oryzae NRRL B-24470</name>
    <dbReference type="NCBI Taxonomy" id="1386089"/>
    <lineage>
        <taxon>Bacteria</taxon>
        <taxon>Bacillati</taxon>
        <taxon>Actinomycetota</taxon>
        <taxon>Actinomycetes</taxon>
        <taxon>Micrococcales</taxon>
        <taxon>Intrasporangiaceae</taxon>
        <taxon>Intrasporangium</taxon>
    </lineage>
</organism>
<dbReference type="InterPro" id="IPR000335">
    <property type="entry name" value="Bleomycin-R"/>
</dbReference>
<dbReference type="eggNOG" id="COG0346">
    <property type="taxonomic scope" value="Bacteria"/>
</dbReference>
<dbReference type="SUPFAM" id="SSF54593">
    <property type="entry name" value="Glyoxalase/Bleomycin resistance protein/Dihydroxybiphenyl dioxygenase"/>
    <property type="match status" value="1"/>
</dbReference>
<dbReference type="OrthoDB" id="6624781at2"/>
<dbReference type="AlphaFoldDB" id="W9G1E0"/>
<evidence type="ECO:0000256" key="1">
    <source>
        <dbReference type="ARBA" id="ARBA00011051"/>
    </source>
</evidence>
<dbReference type="CDD" id="cd08350">
    <property type="entry name" value="BLMT_like"/>
    <property type="match status" value="1"/>
</dbReference>
<comment type="caution">
    <text evidence="5">The sequence shown here is derived from an EMBL/GenBank/DDBJ whole genome shotgun (WGS) entry which is preliminary data.</text>
</comment>
<dbReference type="EMBL" id="AWSA01000073">
    <property type="protein sequence ID" value="EWS99764.1"/>
    <property type="molecule type" value="Genomic_DNA"/>
</dbReference>
<dbReference type="InterPro" id="IPR037523">
    <property type="entry name" value="VOC_core"/>
</dbReference>
<dbReference type="PROSITE" id="PS51819">
    <property type="entry name" value="VOC"/>
    <property type="match status" value="1"/>
</dbReference>
<proteinExistence type="inferred from homology"/>
<comment type="similarity">
    <text evidence="1">Belongs to the bleomycin resistance protein family.</text>
</comment>
<evidence type="ECO:0000256" key="2">
    <source>
        <dbReference type="ARBA" id="ARBA00021572"/>
    </source>
</evidence>
<accession>W9G1E0</accession>
<dbReference type="InterPro" id="IPR029068">
    <property type="entry name" value="Glyas_Bleomycin-R_OHBP_Dase"/>
</dbReference>
<dbReference type="PRINTS" id="PR00311">
    <property type="entry name" value="BLEOMYCINRST"/>
</dbReference>
<dbReference type="Gene3D" id="3.10.180.10">
    <property type="entry name" value="2,3-Dihydroxybiphenyl 1,2-Dioxygenase, domain 1"/>
    <property type="match status" value="1"/>
</dbReference>
<keyword evidence="3" id="KW-0046">Antibiotic resistance</keyword>
<dbReference type="GO" id="GO:0046677">
    <property type="term" value="P:response to antibiotic"/>
    <property type="evidence" value="ECO:0007669"/>
    <property type="project" value="UniProtKB-KW"/>
</dbReference>
<protein>
    <recommendedName>
        <fullName evidence="2">Bleomycin resistance protein</fullName>
    </recommendedName>
</protein>
<evidence type="ECO:0000313" key="6">
    <source>
        <dbReference type="Proteomes" id="UP000019489"/>
    </source>
</evidence>